<feature type="compositionally biased region" description="Polar residues" evidence="1">
    <location>
        <begin position="909"/>
        <end position="920"/>
    </location>
</feature>
<proteinExistence type="predicted"/>
<feature type="compositionally biased region" description="Polar residues" evidence="1">
    <location>
        <begin position="639"/>
        <end position="648"/>
    </location>
</feature>
<dbReference type="GO" id="GO:0051666">
    <property type="term" value="P:actin cortical patch localization"/>
    <property type="evidence" value="ECO:0007669"/>
    <property type="project" value="TreeGrafter"/>
</dbReference>
<feature type="compositionally biased region" description="Polar residues" evidence="1">
    <location>
        <begin position="780"/>
        <end position="798"/>
    </location>
</feature>
<comment type="caution">
    <text evidence="3">The sequence shown here is derived from an EMBL/GenBank/DDBJ whole genome shotgun (WGS) entry which is preliminary data.</text>
</comment>
<dbReference type="InterPro" id="IPR030125">
    <property type="entry name" value="SPIN90/Ldb17"/>
</dbReference>
<organism evidence="3 4">
    <name type="scientific">Tilletia horrida</name>
    <dbReference type="NCBI Taxonomy" id="155126"/>
    <lineage>
        <taxon>Eukaryota</taxon>
        <taxon>Fungi</taxon>
        <taxon>Dikarya</taxon>
        <taxon>Basidiomycota</taxon>
        <taxon>Ustilaginomycotina</taxon>
        <taxon>Exobasidiomycetes</taxon>
        <taxon>Tilletiales</taxon>
        <taxon>Tilletiaceae</taxon>
        <taxon>Tilletia</taxon>
    </lineage>
</organism>
<feature type="region of interest" description="Disordered" evidence="1">
    <location>
        <begin position="734"/>
        <end position="932"/>
    </location>
</feature>
<reference evidence="3" key="1">
    <citation type="journal article" date="2023" name="PhytoFront">
        <title>Draft Genome Resources of Seven Strains of Tilletia horrida, Causal Agent of Kernel Smut of Rice.</title>
        <authorList>
            <person name="Khanal S."/>
            <person name="Antony Babu S."/>
            <person name="Zhou X.G."/>
        </authorList>
    </citation>
    <scope>NUCLEOTIDE SEQUENCE</scope>
    <source>
        <strain evidence="3">TX3</strain>
    </source>
</reference>
<evidence type="ECO:0000313" key="3">
    <source>
        <dbReference type="EMBL" id="KAK0537317.1"/>
    </source>
</evidence>
<feature type="compositionally biased region" description="Low complexity" evidence="1">
    <location>
        <begin position="570"/>
        <end position="581"/>
    </location>
</feature>
<dbReference type="AlphaFoldDB" id="A0AAN6GF59"/>
<feature type="domain" description="SPIN90/Ldb17 leucine-rich" evidence="2">
    <location>
        <begin position="296"/>
        <end position="439"/>
    </location>
</feature>
<dbReference type="PANTHER" id="PTHR13357:SF1">
    <property type="entry name" value="NCK-INTERACTING PROTEIN WITH SH3 DOMAIN"/>
    <property type="match status" value="1"/>
</dbReference>
<dbReference type="GO" id="GO:0006897">
    <property type="term" value="P:endocytosis"/>
    <property type="evidence" value="ECO:0007669"/>
    <property type="project" value="TreeGrafter"/>
</dbReference>
<dbReference type="GO" id="GO:0030479">
    <property type="term" value="C:actin cortical patch"/>
    <property type="evidence" value="ECO:0007669"/>
    <property type="project" value="TreeGrafter"/>
</dbReference>
<feature type="compositionally biased region" description="Low complexity" evidence="1">
    <location>
        <begin position="821"/>
        <end position="839"/>
    </location>
</feature>
<keyword evidence="4" id="KW-1185">Reference proteome</keyword>
<name>A0AAN6GF59_9BASI</name>
<evidence type="ECO:0000259" key="2">
    <source>
        <dbReference type="Pfam" id="PF09431"/>
    </source>
</evidence>
<feature type="compositionally biased region" description="Polar residues" evidence="1">
    <location>
        <begin position="763"/>
        <end position="772"/>
    </location>
</feature>
<dbReference type="InterPro" id="IPR018556">
    <property type="entry name" value="SPIN90/Ldb17_LRD"/>
</dbReference>
<gene>
    <name evidence="3" type="primary">LDB17</name>
    <name evidence="3" type="ORF">OC842_001687</name>
</gene>
<feature type="compositionally biased region" description="Polar residues" evidence="1">
    <location>
        <begin position="734"/>
        <end position="748"/>
    </location>
</feature>
<dbReference type="GO" id="GO:0071933">
    <property type="term" value="F:Arp2/3 complex binding"/>
    <property type="evidence" value="ECO:0007669"/>
    <property type="project" value="TreeGrafter"/>
</dbReference>
<dbReference type="Proteomes" id="UP001176521">
    <property type="component" value="Unassembled WGS sequence"/>
</dbReference>
<dbReference type="Pfam" id="PF09431">
    <property type="entry name" value="SPIN90_LRD"/>
    <property type="match status" value="1"/>
</dbReference>
<feature type="region of interest" description="Disordered" evidence="1">
    <location>
        <begin position="609"/>
        <end position="702"/>
    </location>
</feature>
<accession>A0AAN6GF59</accession>
<protein>
    <submittedName>
        <fullName evidence="3">Pre-rRNA processing</fullName>
    </submittedName>
</protein>
<evidence type="ECO:0000256" key="1">
    <source>
        <dbReference type="SAM" id="MobiDB-lite"/>
    </source>
</evidence>
<feature type="compositionally biased region" description="Low complexity" evidence="1">
    <location>
        <begin position="850"/>
        <end position="873"/>
    </location>
</feature>
<evidence type="ECO:0000313" key="4">
    <source>
        <dbReference type="Proteomes" id="UP001176521"/>
    </source>
</evidence>
<sequence>MDPFVGYAAIQSQQHFWQELDEVLDGALQDHPDQAEATRRSSNASHIAISSALQRFLALTDACYDRYLDQEYNRNYTVKRLLDSAIFSRAHEDYASECVVEQLRSATSLRKVLICYDIILLYGQRQPAVYRLIQGRIKDILFRLVHQIWAGFYATQAEERIAAEEEAESRGKSKIGQSLHFEYARRAASEASESRARDAATQQPGWNGAEWDAHAAQTHPALRATQPAVAAGLIPAEGSSASVMRQLQISLRSKAVRMMYEVCRVQKLEPVEMRPLDQKFLNHLFDLVEQTREHDDDSFNYQLIKLIVAINEQYMVAGFADGSPTPVKNTVLEVFRTRLNVSKTFGENLIFMLNRASSDAEDICMQLLVLKLLYLLFTTEDTAHYFYTNDLKVLVDVFIRELSDLPEESESLRHTYLRVLHPLLTNTQLCTVPYKRPQIRRLLLALISLQHIRDVSATTKRLVDRCLRAEWCVALDQLTQGTPQAGPGVLGVSDALGVAVAKVESVGGADGSVIKAIHTTTTVDGTQILAPVGGANGEGAGVRSGTTLAVAAANVEERTLSVTSAIGDYSSSPLNSLQPSPAVADADKSFDSDISEGLKRQLIISNSVTSLPIPGPRAREKRVSSVSHARPPAFERTKGSTTPSSTLGPHSVSYDVRTAPPTPPRRGSFSRSASGGSHVLTADTDSVSSHSTSASSSWHNNLVEAPPLQPHLKIGSPLAASARNCVRDTYHQRAQTTDGYTNGSSSPPITLPEGALPLPSMHIQDSSDSTIRSGRGVSDMVSSTYASTPTDSTSSLAAPSSADAVPRRIRSHSQLAAASAPDLTSRDSSTPSPSPSAQGARRRPPPPPVAQGSLPLSGTAASPTLTAASAAPGRAYQTLAAPSAIRAPPPINRATKGTRSPAGPATPVGANSPNAQQGSFDRQLRYPSPHYG</sequence>
<dbReference type="EMBL" id="JAPDMQ010000062">
    <property type="protein sequence ID" value="KAK0537317.1"/>
    <property type="molecule type" value="Genomic_DNA"/>
</dbReference>
<dbReference type="GO" id="GO:0000147">
    <property type="term" value="P:actin cortical patch assembly"/>
    <property type="evidence" value="ECO:0007669"/>
    <property type="project" value="TreeGrafter"/>
</dbReference>
<dbReference type="PANTHER" id="PTHR13357">
    <property type="entry name" value="SH3 ADAPTER PROTEIN SPIN90 NCK INTERACTING PROTEIN WITH SH3 DOMAIN"/>
    <property type="match status" value="1"/>
</dbReference>
<feature type="region of interest" description="Disordered" evidence="1">
    <location>
        <begin position="568"/>
        <end position="588"/>
    </location>
</feature>
<feature type="compositionally biased region" description="Low complexity" evidence="1">
    <location>
        <begin position="665"/>
        <end position="697"/>
    </location>
</feature>